<sequence length="242" mass="26399">MPQTPPPILELRNVTSAYGRIKAIHEVSLKVYPGEVVSIIGANGAGKSTTLMSICGVLKPVSGEVWYDGARIDGLAADLLPAKGLCQVPEGRRIFPRLTVEENLDMGAFFRKDAEGIEHDKNRVFQMFPILLERRRQHGGTLSGGEQQMLAMGRALMGRPKLLLLDEPSLGLAPLIVHQIFRIIQEINDVDGVTVVLVEQNANLALKHSNRGYVLETGNVVMEDDAASLLANPAIRKAYLGE</sequence>
<keyword evidence="4 7" id="KW-0067">ATP-binding</keyword>
<evidence type="ECO:0000256" key="1">
    <source>
        <dbReference type="ARBA" id="ARBA00005417"/>
    </source>
</evidence>
<dbReference type="SMART" id="SM00382">
    <property type="entry name" value="AAA"/>
    <property type="match status" value="1"/>
</dbReference>
<dbReference type="RefSeq" id="WP_089272004.1">
    <property type="nucleotide sequence ID" value="NZ_FZOC01000001.1"/>
</dbReference>
<organism evidence="7 8">
    <name type="scientific">Humidesulfovibrio mexicanus</name>
    <dbReference type="NCBI Taxonomy" id="147047"/>
    <lineage>
        <taxon>Bacteria</taxon>
        <taxon>Pseudomonadati</taxon>
        <taxon>Thermodesulfobacteriota</taxon>
        <taxon>Desulfovibrionia</taxon>
        <taxon>Desulfovibrionales</taxon>
        <taxon>Desulfovibrionaceae</taxon>
        <taxon>Humidesulfovibrio</taxon>
    </lineage>
</organism>
<proteinExistence type="inferred from homology"/>
<keyword evidence="8" id="KW-1185">Reference proteome</keyword>
<dbReference type="PIRSF" id="PIRSF039137">
    <property type="entry name" value="ABC_branched_ATPase"/>
    <property type="match status" value="1"/>
</dbReference>
<keyword evidence="2" id="KW-0813">Transport</keyword>
<dbReference type="PROSITE" id="PS00211">
    <property type="entry name" value="ABC_TRANSPORTER_1"/>
    <property type="match status" value="1"/>
</dbReference>
<dbReference type="InterPro" id="IPR052156">
    <property type="entry name" value="BCAA_Transport_ATP-bd_LivF"/>
</dbReference>
<dbReference type="CDD" id="cd03224">
    <property type="entry name" value="ABC_TM1139_LivF_branched"/>
    <property type="match status" value="1"/>
</dbReference>
<evidence type="ECO:0000313" key="8">
    <source>
        <dbReference type="Proteomes" id="UP000198324"/>
    </source>
</evidence>
<accession>A0A238YBS7</accession>
<comment type="similarity">
    <text evidence="1">Belongs to the ABC transporter superfamily.</text>
</comment>
<reference evidence="7 8" key="1">
    <citation type="submission" date="2017-06" db="EMBL/GenBank/DDBJ databases">
        <authorList>
            <person name="Kim H.J."/>
            <person name="Triplett B.A."/>
        </authorList>
    </citation>
    <scope>NUCLEOTIDE SEQUENCE [LARGE SCALE GENOMIC DNA]</scope>
    <source>
        <strain evidence="7 8">DSM 13116</strain>
    </source>
</reference>
<evidence type="ECO:0000313" key="7">
    <source>
        <dbReference type="EMBL" id="SNR68422.1"/>
    </source>
</evidence>
<dbReference type="Gene3D" id="3.40.50.300">
    <property type="entry name" value="P-loop containing nucleotide triphosphate hydrolases"/>
    <property type="match status" value="1"/>
</dbReference>
<evidence type="ECO:0000256" key="2">
    <source>
        <dbReference type="ARBA" id="ARBA00022448"/>
    </source>
</evidence>
<name>A0A238YBS7_9BACT</name>
<dbReference type="PROSITE" id="PS50893">
    <property type="entry name" value="ABC_TRANSPORTER_2"/>
    <property type="match status" value="1"/>
</dbReference>
<keyword evidence="5" id="KW-0029">Amino-acid transport</keyword>
<feature type="domain" description="ABC transporter" evidence="6">
    <location>
        <begin position="9"/>
        <end position="242"/>
    </location>
</feature>
<dbReference type="InterPro" id="IPR027417">
    <property type="entry name" value="P-loop_NTPase"/>
</dbReference>
<evidence type="ECO:0000259" key="6">
    <source>
        <dbReference type="PROSITE" id="PS50893"/>
    </source>
</evidence>
<dbReference type="InterPro" id="IPR003593">
    <property type="entry name" value="AAA+_ATPase"/>
</dbReference>
<dbReference type="InterPro" id="IPR030660">
    <property type="entry name" value="ABC_branched_ATPase_LivF/BraG"/>
</dbReference>
<dbReference type="OrthoDB" id="9809450at2"/>
<dbReference type="PANTHER" id="PTHR43820">
    <property type="entry name" value="HIGH-AFFINITY BRANCHED-CHAIN AMINO ACID TRANSPORT ATP-BINDING PROTEIN LIVF"/>
    <property type="match status" value="1"/>
</dbReference>
<keyword evidence="3" id="KW-0547">Nucleotide-binding</keyword>
<dbReference type="Proteomes" id="UP000198324">
    <property type="component" value="Unassembled WGS sequence"/>
</dbReference>
<evidence type="ECO:0000256" key="3">
    <source>
        <dbReference type="ARBA" id="ARBA00022741"/>
    </source>
</evidence>
<dbReference type="PANTHER" id="PTHR43820:SF4">
    <property type="entry name" value="HIGH-AFFINITY BRANCHED-CHAIN AMINO ACID TRANSPORT ATP-BINDING PROTEIN LIVF"/>
    <property type="match status" value="1"/>
</dbReference>
<evidence type="ECO:0000256" key="5">
    <source>
        <dbReference type="ARBA" id="ARBA00022970"/>
    </source>
</evidence>
<evidence type="ECO:0000256" key="4">
    <source>
        <dbReference type="ARBA" id="ARBA00022840"/>
    </source>
</evidence>
<dbReference type="GO" id="GO:0016887">
    <property type="term" value="F:ATP hydrolysis activity"/>
    <property type="evidence" value="ECO:0007669"/>
    <property type="project" value="InterPro"/>
</dbReference>
<dbReference type="Pfam" id="PF00005">
    <property type="entry name" value="ABC_tran"/>
    <property type="match status" value="1"/>
</dbReference>
<dbReference type="GO" id="GO:0015807">
    <property type="term" value="P:L-amino acid transport"/>
    <property type="evidence" value="ECO:0007669"/>
    <property type="project" value="TreeGrafter"/>
</dbReference>
<dbReference type="InterPro" id="IPR003439">
    <property type="entry name" value="ABC_transporter-like_ATP-bd"/>
</dbReference>
<dbReference type="GO" id="GO:0005524">
    <property type="term" value="F:ATP binding"/>
    <property type="evidence" value="ECO:0007669"/>
    <property type="project" value="UniProtKB-KW"/>
</dbReference>
<dbReference type="GO" id="GO:0015658">
    <property type="term" value="F:branched-chain amino acid transmembrane transporter activity"/>
    <property type="evidence" value="ECO:0007669"/>
    <property type="project" value="InterPro"/>
</dbReference>
<dbReference type="EMBL" id="FZOC01000001">
    <property type="protein sequence ID" value="SNR68422.1"/>
    <property type="molecule type" value="Genomic_DNA"/>
</dbReference>
<protein>
    <submittedName>
        <fullName evidence="7">Branched-chain amino acid transport system ATP-binding protein</fullName>
    </submittedName>
</protein>
<dbReference type="SUPFAM" id="SSF52540">
    <property type="entry name" value="P-loop containing nucleoside triphosphate hydrolases"/>
    <property type="match status" value="1"/>
</dbReference>
<dbReference type="AlphaFoldDB" id="A0A238YBS7"/>
<dbReference type="InterPro" id="IPR017871">
    <property type="entry name" value="ABC_transporter-like_CS"/>
</dbReference>
<gene>
    <name evidence="7" type="ORF">SAMN04488503_0847</name>
</gene>